<proteinExistence type="predicted"/>
<dbReference type="EMBL" id="JAHMHR010000023">
    <property type="protein sequence ID" value="KAK1675076.1"/>
    <property type="molecule type" value="Genomic_DNA"/>
</dbReference>
<dbReference type="AlphaFoldDB" id="A0AAJ0ANR9"/>
<organism evidence="1 2">
    <name type="scientific">Colletotrichum godetiae</name>
    <dbReference type="NCBI Taxonomy" id="1209918"/>
    <lineage>
        <taxon>Eukaryota</taxon>
        <taxon>Fungi</taxon>
        <taxon>Dikarya</taxon>
        <taxon>Ascomycota</taxon>
        <taxon>Pezizomycotina</taxon>
        <taxon>Sordariomycetes</taxon>
        <taxon>Hypocreomycetidae</taxon>
        <taxon>Glomerellales</taxon>
        <taxon>Glomerellaceae</taxon>
        <taxon>Colletotrichum</taxon>
        <taxon>Colletotrichum acutatum species complex</taxon>
    </lineage>
</organism>
<sequence>MPCRNIPLPFRAYLAPARHRLFRASPVLFCIIPKKNRPLSGSLASPCRRLRPWPPSACVRRPPLTSPPQAPLFSTACVDLQSDS</sequence>
<keyword evidence="2" id="KW-1185">Reference proteome</keyword>
<gene>
    <name evidence="1" type="ORF">BDP55DRAFT_168009</name>
</gene>
<evidence type="ECO:0000313" key="2">
    <source>
        <dbReference type="Proteomes" id="UP001224890"/>
    </source>
</evidence>
<protein>
    <submittedName>
        <fullName evidence="1">Uncharacterized protein</fullName>
    </submittedName>
</protein>
<dbReference type="RefSeq" id="XP_060429079.1">
    <property type="nucleotide sequence ID" value="XM_060565734.1"/>
</dbReference>
<evidence type="ECO:0000313" key="1">
    <source>
        <dbReference type="EMBL" id="KAK1675076.1"/>
    </source>
</evidence>
<reference evidence="1" key="1">
    <citation type="submission" date="2021-06" db="EMBL/GenBank/DDBJ databases">
        <title>Comparative genomics, transcriptomics and evolutionary studies reveal genomic signatures of adaptation to plant cell wall in hemibiotrophic fungi.</title>
        <authorList>
            <consortium name="DOE Joint Genome Institute"/>
            <person name="Baroncelli R."/>
            <person name="Diaz J.F."/>
            <person name="Benocci T."/>
            <person name="Peng M."/>
            <person name="Battaglia E."/>
            <person name="Haridas S."/>
            <person name="Andreopoulos W."/>
            <person name="Labutti K."/>
            <person name="Pangilinan J."/>
            <person name="Floch G.L."/>
            <person name="Makela M.R."/>
            <person name="Henrissat B."/>
            <person name="Grigoriev I.V."/>
            <person name="Crouch J.A."/>
            <person name="De Vries R.P."/>
            <person name="Sukno S.A."/>
            <person name="Thon M.R."/>
        </authorList>
    </citation>
    <scope>NUCLEOTIDE SEQUENCE</scope>
    <source>
        <strain evidence="1">CBS 193.32</strain>
    </source>
</reference>
<dbReference type="Proteomes" id="UP001224890">
    <property type="component" value="Unassembled WGS sequence"/>
</dbReference>
<dbReference type="GeneID" id="85450260"/>
<comment type="caution">
    <text evidence="1">The sequence shown here is derived from an EMBL/GenBank/DDBJ whole genome shotgun (WGS) entry which is preliminary data.</text>
</comment>
<name>A0AAJ0ANR9_9PEZI</name>
<accession>A0AAJ0ANR9</accession>